<keyword evidence="3" id="KW-1185">Reference proteome</keyword>
<name>A0A5B7CX82_PORTR</name>
<organism evidence="2 3">
    <name type="scientific">Portunus trituberculatus</name>
    <name type="common">Swimming crab</name>
    <name type="synonym">Neptunus trituberculatus</name>
    <dbReference type="NCBI Taxonomy" id="210409"/>
    <lineage>
        <taxon>Eukaryota</taxon>
        <taxon>Metazoa</taxon>
        <taxon>Ecdysozoa</taxon>
        <taxon>Arthropoda</taxon>
        <taxon>Crustacea</taxon>
        <taxon>Multicrustacea</taxon>
        <taxon>Malacostraca</taxon>
        <taxon>Eumalacostraca</taxon>
        <taxon>Eucarida</taxon>
        <taxon>Decapoda</taxon>
        <taxon>Pleocyemata</taxon>
        <taxon>Brachyura</taxon>
        <taxon>Eubrachyura</taxon>
        <taxon>Portunoidea</taxon>
        <taxon>Portunidae</taxon>
        <taxon>Portuninae</taxon>
        <taxon>Portunus</taxon>
    </lineage>
</organism>
<dbReference type="EMBL" id="VSRR010000275">
    <property type="protein sequence ID" value="MPC13364.1"/>
    <property type="molecule type" value="Genomic_DNA"/>
</dbReference>
<feature type="compositionally biased region" description="Polar residues" evidence="1">
    <location>
        <begin position="12"/>
        <end position="22"/>
    </location>
</feature>
<reference evidence="2 3" key="1">
    <citation type="submission" date="2019-05" db="EMBL/GenBank/DDBJ databases">
        <title>Another draft genome of Portunus trituberculatus and its Hox gene families provides insights of decapod evolution.</title>
        <authorList>
            <person name="Jeong J.-H."/>
            <person name="Song I."/>
            <person name="Kim S."/>
            <person name="Choi T."/>
            <person name="Kim D."/>
            <person name="Ryu S."/>
            <person name="Kim W."/>
        </authorList>
    </citation>
    <scope>NUCLEOTIDE SEQUENCE [LARGE SCALE GENOMIC DNA]</scope>
    <source>
        <tissue evidence="2">Muscle</tissue>
    </source>
</reference>
<feature type="region of interest" description="Disordered" evidence="1">
    <location>
        <begin position="1"/>
        <end position="22"/>
    </location>
</feature>
<evidence type="ECO:0000256" key="1">
    <source>
        <dbReference type="SAM" id="MobiDB-lite"/>
    </source>
</evidence>
<dbReference type="AlphaFoldDB" id="A0A5B7CX82"/>
<comment type="caution">
    <text evidence="2">The sequence shown here is derived from an EMBL/GenBank/DDBJ whole genome shotgun (WGS) entry which is preliminary data.</text>
</comment>
<evidence type="ECO:0000313" key="3">
    <source>
        <dbReference type="Proteomes" id="UP000324222"/>
    </source>
</evidence>
<proteinExistence type="predicted"/>
<accession>A0A5B7CX82</accession>
<dbReference type="Proteomes" id="UP000324222">
    <property type="component" value="Unassembled WGS sequence"/>
</dbReference>
<gene>
    <name evidence="2" type="ORF">E2C01_006095</name>
</gene>
<protein>
    <submittedName>
        <fullName evidence="2">Uncharacterized protein</fullName>
    </submittedName>
</protein>
<evidence type="ECO:0000313" key="2">
    <source>
        <dbReference type="EMBL" id="MPC13364.1"/>
    </source>
</evidence>
<sequence length="30" mass="3230">MVSVGSGRHSHIGSNPTTYSHENCTICRVV</sequence>